<gene>
    <name evidence="2" type="ORF">ACEWY4_018218</name>
</gene>
<dbReference type="SMART" id="SM00108">
    <property type="entry name" value="B_lectin"/>
    <property type="match status" value="1"/>
</dbReference>
<dbReference type="AlphaFoldDB" id="A0ABD1JK64"/>
<evidence type="ECO:0000259" key="1">
    <source>
        <dbReference type="PROSITE" id="PS50927"/>
    </source>
</evidence>
<evidence type="ECO:0000313" key="3">
    <source>
        <dbReference type="Proteomes" id="UP001591681"/>
    </source>
</evidence>
<dbReference type="SUPFAM" id="SSF51110">
    <property type="entry name" value="alpha-D-mannose-specific plant lectins"/>
    <property type="match status" value="1"/>
</dbReference>
<evidence type="ECO:0000313" key="2">
    <source>
        <dbReference type="EMBL" id="KAL2087159.1"/>
    </source>
</evidence>
<protein>
    <recommendedName>
        <fullName evidence="1">Bulb-type lectin domain-containing protein</fullName>
    </recommendedName>
</protein>
<dbReference type="InterPro" id="IPR001480">
    <property type="entry name" value="Bulb-type_lectin_dom"/>
</dbReference>
<dbReference type="Gene3D" id="2.90.10.10">
    <property type="entry name" value="Bulb-type lectin domain"/>
    <property type="match status" value="2"/>
</dbReference>
<dbReference type="Proteomes" id="UP001591681">
    <property type="component" value="Unassembled WGS sequence"/>
</dbReference>
<comment type="caution">
    <text evidence="2">The sequence shown here is derived from an EMBL/GenBank/DDBJ whole genome shotgun (WGS) entry which is preliminary data.</text>
</comment>
<keyword evidence="3" id="KW-1185">Reference proteome</keyword>
<accession>A0ABD1JK64</accession>
<sequence>MSRNVLPGYGVLQKGDYLLSNNRNFKAIFQDDGNFVIYTWKPIWASNTGGCRNADRVVMQGDCNLVMYSNSDNPLWAAGTNRCGGPYPGVHAVLQDDGALVVQNTGEQLWSSK</sequence>
<dbReference type="PROSITE" id="PS50927">
    <property type="entry name" value="BULB_LECTIN"/>
    <property type="match status" value="1"/>
</dbReference>
<dbReference type="InterPro" id="IPR036426">
    <property type="entry name" value="Bulb-type_lectin_dom_sf"/>
</dbReference>
<dbReference type="EMBL" id="JBHFQA010000015">
    <property type="protein sequence ID" value="KAL2087159.1"/>
    <property type="molecule type" value="Genomic_DNA"/>
</dbReference>
<proteinExistence type="predicted"/>
<reference evidence="2 3" key="1">
    <citation type="submission" date="2024-09" db="EMBL/GenBank/DDBJ databases">
        <title>A chromosome-level genome assembly of Gray's grenadier anchovy, Coilia grayii.</title>
        <authorList>
            <person name="Fu Z."/>
        </authorList>
    </citation>
    <scope>NUCLEOTIDE SEQUENCE [LARGE SCALE GENOMIC DNA]</scope>
    <source>
        <strain evidence="2">G4</strain>
        <tissue evidence="2">Muscle</tissue>
    </source>
</reference>
<organism evidence="2 3">
    <name type="scientific">Coilia grayii</name>
    <name type="common">Gray's grenadier anchovy</name>
    <dbReference type="NCBI Taxonomy" id="363190"/>
    <lineage>
        <taxon>Eukaryota</taxon>
        <taxon>Metazoa</taxon>
        <taxon>Chordata</taxon>
        <taxon>Craniata</taxon>
        <taxon>Vertebrata</taxon>
        <taxon>Euteleostomi</taxon>
        <taxon>Actinopterygii</taxon>
        <taxon>Neopterygii</taxon>
        <taxon>Teleostei</taxon>
        <taxon>Clupei</taxon>
        <taxon>Clupeiformes</taxon>
        <taxon>Clupeoidei</taxon>
        <taxon>Engraulidae</taxon>
        <taxon>Coilinae</taxon>
        <taxon>Coilia</taxon>
    </lineage>
</organism>
<feature type="domain" description="Bulb-type lectin" evidence="1">
    <location>
        <begin position="3"/>
        <end position="113"/>
    </location>
</feature>
<name>A0ABD1JK64_9TELE</name>